<name>A0A9N9JF61_9GLOM</name>
<accession>A0A9N9JF61</accession>
<feature type="non-terminal residue" evidence="1">
    <location>
        <position position="121"/>
    </location>
</feature>
<reference evidence="1" key="1">
    <citation type="submission" date="2021-06" db="EMBL/GenBank/DDBJ databases">
        <authorList>
            <person name="Kallberg Y."/>
            <person name="Tangrot J."/>
            <person name="Rosling A."/>
        </authorList>
    </citation>
    <scope>NUCLEOTIDE SEQUENCE</scope>
    <source>
        <strain evidence="1">IN212</strain>
    </source>
</reference>
<feature type="non-terminal residue" evidence="1">
    <location>
        <position position="1"/>
    </location>
</feature>
<dbReference type="EMBL" id="CAJVPZ010050420">
    <property type="protein sequence ID" value="CAG8777554.1"/>
    <property type="molecule type" value="Genomic_DNA"/>
</dbReference>
<evidence type="ECO:0000313" key="2">
    <source>
        <dbReference type="Proteomes" id="UP000789396"/>
    </source>
</evidence>
<sequence>RKESYSIKINSQENSLTTSKKICKQSEALQELVSRYPDLKGKSVWFFPDQTKSVEGLILFNTSKKLYMIQDNKLDKDFDSFSKWIKALKTSRKLYKRNRSALASIFLENNCSSKNIGQMLK</sequence>
<organism evidence="1 2">
    <name type="scientific">Racocetra fulgida</name>
    <dbReference type="NCBI Taxonomy" id="60492"/>
    <lineage>
        <taxon>Eukaryota</taxon>
        <taxon>Fungi</taxon>
        <taxon>Fungi incertae sedis</taxon>
        <taxon>Mucoromycota</taxon>
        <taxon>Glomeromycotina</taxon>
        <taxon>Glomeromycetes</taxon>
        <taxon>Diversisporales</taxon>
        <taxon>Gigasporaceae</taxon>
        <taxon>Racocetra</taxon>
    </lineage>
</organism>
<keyword evidence="2" id="KW-1185">Reference proteome</keyword>
<gene>
    <name evidence="1" type="ORF">RFULGI_LOCUS15540</name>
</gene>
<dbReference type="Proteomes" id="UP000789396">
    <property type="component" value="Unassembled WGS sequence"/>
</dbReference>
<comment type="caution">
    <text evidence="1">The sequence shown here is derived from an EMBL/GenBank/DDBJ whole genome shotgun (WGS) entry which is preliminary data.</text>
</comment>
<protein>
    <submittedName>
        <fullName evidence="1">3448_t:CDS:1</fullName>
    </submittedName>
</protein>
<dbReference type="OrthoDB" id="2444511at2759"/>
<dbReference type="AlphaFoldDB" id="A0A9N9JF61"/>
<evidence type="ECO:0000313" key="1">
    <source>
        <dbReference type="EMBL" id="CAG8777554.1"/>
    </source>
</evidence>
<proteinExistence type="predicted"/>